<accession>A0A0G4G3U7</accession>
<dbReference type="VEuPathDB" id="CryptoDB:Cvel_4149"/>
<feature type="compositionally biased region" description="Low complexity" evidence="1">
    <location>
        <begin position="928"/>
        <end position="941"/>
    </location>
</feature>
<dbReference type="AlphaFoldDB" id="A0A0G4G3U7"/>
<evidence type="ECO:0000313" key="2">
    <source>
        <dbReference type="EMBL" id="CEM23026.1"/>
    </source>
</evidence>
<evidence type="ECO:0000256" key="1">
    <source>
        <dbReference type="SAM" id="MobiDB-lite"/>
    </source>
</evidence>
<feature type="compositionally biased region" description="Pro residues" evidence="1">
    <location>
        <begin position="942"/>
        <end position="954"/>
    </location>
</feature>
<dbReference type="PANTHER" id="PTHR48125">
    <property type="entry name" value="LP07818P1"/>
    <property type="match status" value="1"/>
</dbReference>
<feature type="region of interest" description="Disordered" evidence="1">
    <location>
        <begin position="74"/>
        <end position="112"/>
    </location>
</feature>
<feature type="region of interest" description="Disordered" evidence="1">
    <location>
        <begin position="876"/>
        <end position="968"/>
    </location>
</feature>
<feature type="region of interest" description="Disordered" evidence="1">
    <location>
        <begin position="196"/>
        <end position="270"/>
    </location>
</feature>
<name>A0A0G4G3U7_9ALVE</name>
<sequence length="1047" mass="111496">MPGHLDSVPLFNDAVATVVIPGLDSDLSLDECHLLDSSREKIFLGEQLCVFVIIRPKTFVESAGDLGFTHPAATPVVPLGTDEGQDNPQKGEGPSVSSETAAEGGGGDGKGQSTVRVLQFKEDRSFVDLGEEKEGGVTSPGEGSRESFLASSVNISAWANRFLRLRMQIDVVDKDARATALSAHFYDSKVHLLPLPAPPSHATSTSTTTGEDTEEGGGGYEGISPSSPRSPVGRAEEAQDKNNELRSRTARQSSRTHKRHTGPPWMRTSRYLVLDSAGGGAVRRFEATLSSPGPGGGGAGGGGDQEQRERDRGEKEKKDKERIRPKETVIFVAELPITVPSRYLNRPLWLEVRLSLGHPRSQEGGNLRLRGTQAVQSIRSPVADPQQQKENEKEPEGEADQRRLSGARAAVRSSPLGSLLMKGDTTAALLATGSLSPASGGGTGAVGEGEGGGRSAACGSAVGLDDVQRAIDEILRKTRTGKYGDRVPEEGEYKRHPLPSYPAVMSSVHQTATPGSSLFKIRTGTGGAGGRTAAASLPRDDQSPVGRAWSSSGDAGGSGRCLDLLSSVDPSFCDHRGAWDLIALCSCSEVVRNLTSAATGMEDYRMKFLQLPLTVSPALNLFVECKRGEAAMRALSRLQERELGGEERERSSAVGSREAEREREVMLVKMPPCSGADEEATERAWLDLRFDNKADGYKIVIEDLELRSPHAAMLTPPPPSFPPPPLPLCLGPRRGISLLFPVVLNKHQFPCVIDGDNAMRVTPTVLVGGVKQSEDRGDFRERGVGVKEKEDLVQVAFAFCVKWRFDTPPSARLPAIYQQFIAKGGLPRKGALAVDLQVPPGPYIEAAPIPVKITVANVSSLLEPLQLEVSFYKTSSPLQQGTDGTDGGTEGSEGMVGSAQSSPTATPAGGPLPPNLPEGYSHPPLPPAQRTARRATTVAAPPRRPSPSPPPSPPAKAGGASTSRKPASFSRLEPLTQTLSLGSLSQQSSVSFEVIFKATTPGINHLPEMTLVDRKTRGTFFCNLPDFCRINVFKAPVAQQQQAQSNG</sequence>
<feature type="region of interest" description="Disordered" evidence="1">
    <location>
        <begin position="286"/>
        <end position="322"/>
    </location>
</feature>
<organism evidence="2">
    <name type="scientific">Chromera velia CCMP2878</name>
    <dbReference type="NCBI Taxonomy" id="1169474"/>
    <lineage>
        <taxon>Eukaryota</taxon>
        <taxon>Sar</taxon>
        <taxon>Alveolata</taxon>
        <taxon>Colpodellida</taxon>
        <taxon>Chromeraceae</taxon>
        <taxon>Chromera</taxon>
    </lineage>
</organism>
<feature type="region of interest" description="Disordered" evidence="1">
    <location>
        <begin position="516"/>
        <end position="556"/>
    </location>
</feature>
<feature type="compositionally biased region" description="Low complexity" evidence="1">
    <location>
        <begin position="200"/>
        <end position="210"/>
    </location>
</feature>
<dbReference type="PANTHER" id="PTHR48125:SF10">
    <property type="entry name" value="OS12G0136300 PROTEIN"/>
    <property type="match status" value="1"/>
</dbReference>
<feature type="compositionally biased region" description="Gly residues" evidence="1">
    <location>
        <begin position="439"/>
        <end position="454"/>
    </location>
</feature>
<feature type="compositionally biased region" description="Basic and acidic residues" evidence="1">
    <location>
        <begin position="305"/>
        <end position="322"/>
    </location>
</feature>
<feature type="region of interest" description="Disordered" evidence="1">
    <location>
        <begin position="377"/>
        <end position="411"/>
    </location>
</feature>
<proteinExistence type="predicted"/>
<feature type="region of interest" description="Disordered" evidence="1">
    <location>
        <begin position="641"/>
        <end position="661"/>
    </location>
</feature>
<reference evidence="2" key="1">
    <citation type="submission" date="2014-11" db="EMBL/GenBank/DDBJ databases">
        <authorList>
            <person name="Otto D Thomas"/>
            <person name="Naeem Raeece"/>
        </authorList>
    </citation>
    <scope>NUCLEOTIDE SEQUENCE</scope>
</reference>
<feature type="compositionally biased region" description="Gly residues" evidence="1">
    <location>
        <begin position="293"/>
        <end position="304"/>
    </location>
</feature>
<protein>
    <submittedName>
        <fullName evidence="2">Uncharacterized protein</fullName>
    </submittedName>
</protein>
<dbReference type="EMBL" id="CDMZ01000871">
    <property type="protein sequence ID" value="CEM23026.1"/>
    <property type="molecule type" value="Genomic_DNA"/>
</dbReference>
<gene>
    <name evidence="2" type="ORF">Cvel_4149</name>
</gene>
<feature type="compositionally biased region" description="Basic and acidic residues" evidence="1">
    <location>
        <begin position="387"/>
        <end position="403"/>
    </location>
</feature>
<feature type="compositionally biased region" description="Basic and acidic residues" evidence="1">
    <location>
        <begin position="234"/>
        <end position="247"/>
    </location>
</feature>
<feature type="region of interest" description="Disordered" evidence="1">
    <location>
        <begin position="433"/>
        <end position="455"/>
    </location>
</feature>